<sequence length="134" mass="14239">MSTPGSGVGAETQPPARLSGCPLPSDTLSLTRRISVHKRLNKWFTMRDTALPVHDLCAGHTPAVASPDDRLGPDPGFREALTQLDLGEADVIVAPPGDHVEWARQVGYKVTAGEIDGATVYEIKPSKDGDTLPT</sequence>
<comment type="caution">
    <text evidence="2">The sequence shown here is derived from an EMBL/GenBank/DDBJ whole genome shotgun (WGS) entry which is preliminary data.</text>
</comment>
<feature type="region of interest" description="Disordered" evidence="1">
    <location>
        <begin position="1"/>
        <end position="24"/>
    </location>
</feature>
<reference evidence="2 3" key="2">
    <citation type="submission" date="2020-03" db="EMBL/GenBank/DDBJ databases">
        <authorList>
            <person name="Ichikawa N."/>
            <person name="Kimura A."/>
            <person name="Kitahashi Y."/>
            <person name="Uohara A."/>
        </authorList>
    </citation>
    <scope>NUCLEOTIDE SEQUENCE [LARGE SCALE GENOMIC DNA]</scope>
    <source>
        <strain evidence="2 3">NBRC 108639</strain>
    </source>
</reference>
<name>A0A6V8KAL1_9ACTN</name>
<keyword evidence="3" id="KW-1185">Reference proteome</keyword>
<dbReference type="Proteomes" id="UP000482800">
    <property type="component" value="Unassembled WGS sequence"/>
</dbReference>
<gene>
    <name evidence="2" type="ORF">Phou_035980</name>
</gene>
<accession>A0A6V8KAL1</accession>
<dbReference type="AlphaFoldDB" id="A0A6V8KAL1"/>
<reference evidence="2 3" key="1">
    <citation type="submission" date="2020-03" db="EMBL/GenBank/DDBJ databases">
        <title>Whole genome shotgun sequence of Phytohabitans houttuyneae NBRC 108639.</title>
        <authorList>
            <person name="Komaki H."/>
            <person name="Tamura T."/>
        </authorList>
    </citation>
    <scope>NUCLEOTIDE SEQUENCE [LARGE SCALE GENOMIC DNA]</scope>
    <source>
        <strain evidence="2 3">NBRC 108639</strain>
    </source>
</reference>
<protein>
    <submittedName>
        <fullName evidence="2">Uncharacterized protein</fullName>
    </submittedName>
</protein>
<dbReference type="EMBL" id="BLPF01000001">
    <property type="protein sequence ID" value="GFJ79418.1"/>
    <property type="molecule type" value="Genomic_DNA"/>
</dbReference>
<evidence type="ECO:0000256" key="1">
    <source>
        <dbReference type="SAM" id="MobiDB-lite"/>
    </source>
</evidence>
<organism evidence="2 3">
    <name type="scientific">Phytohabitans houttuyneae</name>
    <dbReference type="NCBI Taxonomy" id="1076126"/>
    <lineage>
        <taxon>Bacteria</taxon>
        <taxon>Bacillati</taxon>
        <taxon>Actinomycetota</taxon>
        <taxon>Actinomycetes</taxon>
        <taxon>Micromonosporales</taxon>
        <taxon>Micromonosporaceae</taxon>
    </lineage>
</organism>
<proteinExistence type="predicted"/>
<evidence type="ECO:0000313" key="3">
    <source>
        <dbReference type="Proteomes" id="UP000482800"/>
    </source>
</evidence>
<evidence type="ECO:0000313" key="2">
    <source>
        <dbReference type="EMBL" id="GFJ79418.1"/>
    </source>
</evidence>